<comment type="catalytic activity">
    <reaction evidence="1 18">
        <text>a 1,2-diacyl-sn-glycero-3-phosphate + CTP + H(+) = a CDP-1,2-diacyl-sn-glycerol + diphosphate</text>
        <dbReference type="Rhea" id="RHEA:16229"/>
        <dbReference type="ChEBI" id="CHEBI:15378"/>
        <dbReference type="ChEBI" id="CHEBI:33019"/>
        <dbReference type="ChEBI" id="CHEBI:37563"/>
        <dbReference type="ChEBI" id="CHEBI:58332"/>
        <dbReference type="ChEBI" id="CHEBI:58608"/>
        <dbReference type="EC" id="2.7.7.41"/>
    </reaction>
</comment>
<dbReference type="PANTHER" id="PTHR46382:SF1">
    <property type="entry name" value="PHOSPHATIDATE CYTIDYLYLTRANSFERASE"/>
    <property type="match status" value="1"/>
</dbReference>
<protein>
    <recommendedName>
        <fullName evidence="7 18">Phosphatidate cytidylyltransferase</fullName>
        <ecNumber evidence="6 18">2.7.7.41</ecNumber>
    </recommendedName>
</protein>
<evidence type="ECO:0000256" key="16">
    <source>
        <dbReference type="ARBA" id="ARBA00023209"/>
    </source>
</evidence>
<proteinExistence type="inferred from homology"/>
<keyword evidence="13 19" id="KW-1133">Transmembrane helix</keyword>
<dbReference type="PANTHER" id="PTHR46382">
    <property type="entry name" value="PHOSPHATIDATE CYTIDYLYLTRANSFERASE"/>
    <property type="match status" value="1"/>
</dbReference>
<comment type="subcellular location">
    <subcellularLocation>
        <location evidence="2">Cell membrane</location>
        <topology evidence="2">Multi-pass membrane protein</topology>
    </subcellularLocation>
</comment>
<dbReference type="EMBL" id="JAZDQU010000001">
    <property type="protein sequence ID" value="MEE1884467.1"/>
    <property type="molecule type" value="Genomic_DNA"/>
</dbReference>
<keyword evidence="21" id="KW-1185">Reference proteome</keyword>
<evidence type="ECO:0000313" key="21">
    <source>
        <dbReference type="Proteomes" id="UP001337681"/>
    </source>
</evidence>
<evidence type="ECO:0000256" key="9">
    <source>
        <dbReference type="ARBA" id="ARBA00022516"/>
    </source>
</evidence>
<keyword evidence="14" id="KW-0443">Lipid metabolism</keyword>
<feature type="transmembrane region" description="Helical" evidence="19">
    <location>
        <begin position="6"/>
        <end position="33"/>
    </location>
</feature>
<evidence type="ECO:0000256" key="7">
    <source>
        <dbReference type="ARBA" id="ARBA00019373"/>
    </source>
</evidence>
<evidence type="ECO:0000256" key="5">
    <source>
        <dbReference type="ARBA" id="ARBA00010185"/>
    </source>
</evidence>
<accession>A0ABU7GZH9</accession>
<evidence type="ECO:0000256" key="15">
    <source>
        <dbReference type="ARBA" id="ARBA00023136"/>
    </source>
</evidence>
<evidence type="ECO:0000256" key="19">
    <source>
        <dbReference type="SAM" id="Phobius"/>
    </source>
</evidence>
<feature type="transmembrane region" description="Helical" evidence="19">
    <location>
        <begin position="204"/>
        <end position="223"/>
    </location>
</feature>
<evidence type="ECO:0000256" key="2">
    <source>
        <dbReference type="ARBA" id="ARBA00004651"/>
    </source>
</evidence>
<evidence type="ECO:0000256" key="14">
    <source>
        <dbReference type="ARBA" id="ARBA00023098"/>
    </source>
</evidence>
<name>A0ABU7GZH9_9SPHI</name>
<sequence>MKTRAITGFFFLIIMVGSLLLGDKVFSVFYLLLSTATLFEFYKLIKKAGIRPHIIIGLIAAVLVFGLSALFFYIKFDLKYLLLIIPIVFSVFITELYKKSKIPFGNISYTFVGFIFITIPFIFFHALGFLFNGGDFNWKLPLGFLCMLWANDTGAYLFGVKFGKRKLFERHSPKKSWEGFFGGILTSMLVAYIFSQQFHQLPLLGWLGMAIIISTFGTLGDLVESMLKRSFDTKDSGSLLPGHGGLLDRFDGLLLSAPIVYVYVYLFIN</sequence>
<feature type="transmembrane region" description="Helical" evidence="19">
    <location>
        <begin position="179"/>
        <end position="198"/>
    </location>
</feature>
<evidence type="ECO:0000256" key="1">
    <source>
        <dbReference type="ARBA" id="ARBA00001698"/>
    </source>
</evidence>
<evidence type="ECO:0000256" key="18">
    <source>
        <dbReference type="RuleBase" id="RU003938"/>
    </source>
</evidence>
<comment type="caution">
    <text evidence="20">The sequence shown here is derived from an EMBL/GenBank/DDBJ whole genome shotgun (WGS) entry which is preliminary data.</text>
</comment>
<dbReference type="RefSeq" id="WP_330145381.1">
    <property type="nucleotide sequence ID" value="NZ_JAZDQU010000001.1"/>
</dbReference>
<organism evidence="20 21">
    <name type="scientific">Pedobacter flavus</name>
    <dbReference type="NCBI Taxonomy" id="3113906"/>
    <lineage>
        <taxon>Bacteria</taxon>
        <taxon>Pseudomonadati</taxon>
        <taxon>Bacteroidota</taxon>
        <taxon>Sphingobacteriia</taxon>
        <taxon>Sphingobacteriales</taxon>
        <taxon>Sphingobacteriaceae</taxon>
        <taxon>Pedobacter</taxon>
    </lineage>
</organism>
<keyword evidence="17" id="KW-1208">Phospholipid metabolism</keyword>
<comment type="similarity">
    <text evidence="5 18">Belongs to the CDS family.</text>
</comment>
<evidence type="ECO:0000256" key="8">
    <source>
        <dbReference type="ARBA" id="ARBA00022475"/>
    </source>
</evidence>
<keyword evidence="9" id="KW-0444">Lipid biosynthesis</keyword>
<dbReference type="InterPro" id="IPR000374">
    <property type="entry name" value="PC_trans"/>
</dbReference>
<evidence type="ECO:0000256" key="4">
    <source>
        <dbReference type="ARBA" id="ARBA00005189"/>
    </source>
</evidence>
<keyword evidence="16" id="KW-0594">Phospholipid biosynthesis</keyword>
<dbReference type="Pfam" id="PF01148">
    <property type="entry name" value="CTP_transf_1"/>
    <property type="match status" value="1"/>
</dbReference>
<evidence type="ECO:0000256" key="3">
    <source>
        <dbReference type="ARBA" id="ARBA00005119"/>
    </source>
</evidence>
<feature type="transmembrane region" description="Helical" evidence="19">
    <location>
        <begin position="80"/>
        <end position="97"/>
    </location>
</feature>
<evidence type="ECO:0000256" key="13">
    <source>
        <dbReference type="ARBA" id="ARBA00022989"/>
    </source>
</evidence>
<evidence type="ECO:0000256" key="11">
    <source>
        <dbReference type="ARBA" id="ARBA00022692"/>
    </source>
</evidence>
<comment type="pathway">
    <text evidence="4">Lipid metabolism.</text>
</comment>
<gene>
    <name evidence="20" type="ORF">VRU49_03435</name>
</gene>
<feature type="transmembrane region" description="Helical" evidence="19">
    <location>
        <begin position="109"/>
        <end position="132"/>
    </location>
</feature>
<feature type="transmembrane region" description="Helical" evidence="19">
    <location>
        <begin position="54"/>
        <end position="74"/>
    </location>
</feature>
<dbReference type="PROSITE" id="PS01315">
    <property type="entry name" value="CDS"/>
    <property type="match status" value="1"/>
</dbReference>
<dbReference type="Proteomes" id="UP001337681">
    <property type="component" value="Unassembled WGS sequence"/>
</dbReference>
<comment type="pathway">
    <text evidence="3 18">Phospholipid metabolism; CDP-diacylglycerol biosynthesis; CDP-diacylglycerol from sn-glycerol 3-phosphate: step 3/3.</text>
</comment>
<keyword evidence="15 19" id="KW-0472">Membrane</keyword>
<keyword evidence="12 18" id="KW-0548">Nucleotidyltransferase</keyword>
<feature type="transmembrane region" description="Helical" evidence="19">
    <location>
        <begin position="250"/>
        <end position="268"/>
    </location>
</feature>
<keyword evidence="8" id="KW-1003">Cell membrane</keyword>
<keyword evidence="10 18" id="KW-0808">Transferase</keyword>
<evidence type="ECO:0000256" key="10">
    <source>
        <dbReference type="ARBA" id="ARBA00022679"/>
    </source>
</evidence>
<dbReference type="GO" id="GO:0004605">
    <property type="term" value="F:phosphatidate cytidylyltransferase activity"/>
    <property type="evidence" value="ECO:0007669"/>
    <property type="project" value="UniProtKB-EC"/>
</dbReference>
<evidence type="ECO:0000256" key="17">
    <source>
        <dbReference type="ARBA" id="ARBA00023264"/>
    </source>
</evidence>
<evidence type="ECO:0000313" key="20">
    <source>
        <dbReference type="EMBL" id="MEE1884467.1"/>
    </source>
</evidence>
<evidence type="ECO:0000256" key="6">
    <source>
        <dbReference type="ARBA" id="ARBA00012487"/>
    </source>
</evidence>
<evidence type="ECO:0000256" key="12">
    <source>
        <dbReference type="ARBA" id="ARBA00022695"/>
    </source>
</evidence>
<keyword evidence="11 18" id="KW-0812">Transmembrane</keyword>
<dbReference type="EC" id="2.7.7.41" evidence="6 18"/>
<reference evidence="20 21" key="1">
    <citation type="submission" date="2024-01" db="EMBL/GenBank/DDBJ databases">
        <title>Pedobacter sp. nov., isolated from oil-contaminated soil.</title>
        <authorList>
            <person name="Le N.T.T."/>
        </authorList>
    </citation>
    <scope>NUCLEOTIDE SEQUENCE [LARGE SCALE GENOMIC DNA]</scope>
    <source>
        <strain evidence="20 21">VNH31</strain>
    </source>
</reference>
<feature type="transmembrane region" description="Helical" evidence="19">
    <location>
        <begin position="138"/>
        <end position="158"/>
    </location>
</feature>